<dbReference type="PANTHER" id="PTHR37981">
    <property type="entry name" value="LIPASE 2"/>
    <property type="match status" value="1"/>
</dbReference>
<organism evidence="3 4">
    <name type="scientific">Corynebacterium atypicum</name>
    <dbReference type="NCBI Taxonomy" id="191610"/>
    <lineage>
        <taxon>Bacteria</taxon>
        <taxon>Bacillati</taxon>
        <taxon>Actinomycetota</taxon>
        <taxon>Actinomycetes</taxon>
        <taxon>Mycobacteriales</taxon>
        <taxon>Corynebacteriaceae</taxon>
        <taxon>Corynebacterium</taxon>
    </lineage>
</organism>
<dbReference type="Pfam" id="PF13472">
    <property type="entry name" value="Lipase_GDSL_2"/>
    <property type="match status" value="1"/>
</dbReference>
<dbReference type="Proteomes" id="UP000028504">
    <property type="component" value="Chromosome"/>
</dbReference>
<feature type="chain" id="PRO_5046929554" description="SGNH hydrolase-type esterase domain-containing protein" evidence="1">
    <location>
        <begin position="24"/>
        <end position="285"/>
    </location>
</feature>
<dbReference type="RefSeq" id="WP_038606287.1">
    <property type="nucleotide sequence ID" value="NZ_CP008944.1"/>
</dbReference>
<reference evidence="3 4" key="1">
    <citation type="submission" date="2014-07" db="EMBL/GenBank/DDBJ databases">
        <title>Complete genome sequence of Corynebacterium atypicum DSM 44849: identifiction of the mycolic acid biosynthesis genes.</title>
        <authorList>
            <person name="Tippelt A."/>
            <person name="Mollmann S."/>
            <person name="Albersmeier A."/>
            <person name="Jaenicke S."/>
            <person name="Ruckert C."/>
            <person name="Tauch A."/>
        </authorList>
    </citation>
    <scope>NUCLEOTIDE SEQUENCE [LARGE SCALE GENOMIC DNA]</scope>
    <source>
        <strain evidence="3 4">R2070</strain>
    </source>
</reference>
<dbReference type="CDD" id="cd01823">
    <property type="entry name" value="SEST_like"/>
    <property type="match status" value="1"/>
</dbReference>
<dbReference type="Gene3D" id="3.40.50.1110">
    <property type="entry name" value="SGNH hydrolase"/>
    <property type="match status" value="2"/>
</dbReference>
<name>A0ABN4DG96_9CORY</name>
<proteinExistence type="predicted"/>
<evidence type="ECO:0000256" key="1">
    <source>
        <dbReference type="SAM" id="SignalP"/>
    </source>
</evidence>
<keyword evidence="1" id="KW-0732">Signal</keyword>
<dbReference type="InterPro" id="IPR036514">
    <property type="entry name" value="SGNH_hydro_sf"/>
</dbReference>
<evidence type="ECO:0000313" key="3">
    <source>
        <dbReference type="EMBL" id="AIG64492.1"/>
    </source>
</evidence>
<dbReference type="PANTHER" id="PTHR37981:SF1">
    <property type="entry name" value="SGNH HYDROLASE-TYPE ESTERASE DOMAIN-CONTAINING PROTEIN"/>
    <property type="match status" value="1"/>
</dbReference>
<protein>
    <recommendedName>
        <fullName evidence="2">SGNH hydrolase-type esterase domain-containing protein</fullName>
    </recommendedName>
</protein>
<sequence>MKKSFRGALAVGAAALMSLSALATPAAQAAPGGAAYVGLGDSYAANPTVGEQLAGFATPDRCGQGADAYPIRLGKKLGMSVANASCNGVSITGMAGPGLGFTADRAAARGQLGENTRLVTITVGGAEGWNLDMLTRRDFGVTNGGDFLNYGEFVGRMRGPLNTIRHHAPNARILFVGYPAVGNDQGEVCLANADIPAELGAPNVALPVPTAATGFLNKLNNIARDAAGELGYEYVETRQAGTGTCAPTSQRWVHGLFDIQMHQMLFHPSALGNEMLAQRVADYVR</sequence>
<evidence type="ECO:0000259" key="2">
    <source>
        <dbReference type="Pfam" id="PF13472"/>
    </source>
</evidence>
<dbReference type="SUPFAM" id="SSF52266">
    <property type="entry name" value="SGNH hydrolase"/>
    <property type="match status" value="1"/>
</dbReference>
<accession>A0ABN4DG96</accession>
<dbReference type="EMBL" id="CP008944">
    <property type="protein sequence ID" value="AIG64492.1"/>
    <property type="molecule type" value="Genomic_DNA"/>
</dbReference>
<gene>
    <name evidence="3" type="ORF">CATYP_07720</name>
</gene>
<keyword evidence="4" id="KW-1185">Reference proteome</keyword>
<dbReference type="InterPro" id="IPR013830">
    <property type="entry name" value="SGNH_hydro"/>
</dbReference>
<dbReference type="InterPro" id="IPR037460">
    <property type="entry name" value="SEST-like"/>
</dbReference>
<feature type="signal peptide" evidence="1">
    <location>
        <begin position="1"/>
        <end position="23"/>
    </location>
</feature>
<evidence type="ECO:0000313" key="4">
    <source>
        <dbReference type="Proteomes" id="UP000028504"/>
    </source>
</evidence>
<feature type="domain" description="SGNH hydrolase-type esterase" evidence="2">
    <location>
        <begin position="39"/>
        <end position="274"/>
    </location>
</feature>